<evidence type="ECO:0000313" key="3">
    <source>
        <dbReference type="EMBL" id="QNB46146.1"/>
    </source>
</evidence>
<dbReference type="Pfam" id="PF01905">
    <property type="entry name" value="DevR"/>
    <property type="match status" value="1"/>
</dbReference>
<protein>
    <submittedName>
        <fullName evidence="3">DevR family CRISPR-associated autoregulator</fullName>
    </submittedName>
</protein>
<dbReference type="KEGG" id="tfr:BR63_07365"/>
<keyword evidence="1" id="KW-0051">Antiviral defense</keyword>
<dbReference type="InterPro" id="IPR010154">
    <property type="entry name" value="CRISPR-assoc_Cas7/Cst2/DevR"/>
</dbReference>
<keyword evidence="4" id="KW-1185">Reference proteome</keyword>
<dbReference type="InterPro" id="IPR052681">
    <property type="entry name" value="CRISPR-Cas7/Cst2/DevR"/>
</dbReference>
<dbReference type="OrthoDB" id="9811783at2"/>
<gene>
    <name evidence="3" type="ORF">BR63_07365</name>
</gene>
<comment type="function">
    <text evidence="2">CRISPR (clustered regularly interspaced short palindromic repeat) is an adaptive immune system that provides protection against mobile genetic elements (viruses, transposable elements and conjugative plasmids). CRISPR clusters contain spacers, sequences complementary to antecedent mobile elements, and target invading nucleic acids. CRISPR clusters are transcribed and processed into CRISPR RNA (crRNA).</text>
</comment>
<organism evidence="3 4">
    <name type="scientific">Thermanaerosceptrum fracticalcis</name>
    <dbReference type="NCBI Taxonomy" id="1712410"/>
    <lineage>
        <taxon>Bacteria</taxon>
        <taxon>Bacillati</taxon>
        <taxon>Bacillota</taxon>
        <taxon>Clostridia</taxon>
        <taxon>Eubacteriales</taxon>
        <taxon>Peptococcaceae</taxon>
        <taxon>Thermanaerosceptrum</taxon>
    </lineage>
</organism>
<dbReference type="PANTHER" id="PTHR37459">
    <property type="match status" value="1"/>
</dbReference>
<dbReference type="NCBIfam" id="TIGR01875">
    <property type="entry name" value="cas_MJ0381"/>
    <property type="match status" value="1"/>
</dbReference>
<dbReference type="PANTHER" id="PTHR37459:SF1">
    <property type="entry name" value="CRISPR-ASSOCIATED PROTEIN CAS7_CST2_DEVR"/>
    <property type="match status" value="1"/>
</dbReference>
<evidence type="ECO:0000256" key="1">
    <source>
        <dbReference type="ARBA" id="ARBA00023118"/>
    </source>
</evidence>
<dbReference type="RefSeq" id="WP_034422461.1">
    <property type="nucleotide sequence ID" value="NZ_CP045798.1"/>
</dbReference>
<dbReference type="AlphaFoldDB" id="A0A7G6E242"/>
<dbReference type="GO" id="GO:0051607">
    <property type="term" value="P:defense response to virus"/>
    <property type="evidence" value="ECO:0007669"/>
    <property type="project" value="UniProtKB-KW"/>
</dbReference>
<name>A0A7G6E242_THEFR</name>
<dbReference type="EMBL" id="CP045798">
    <property type="protein sequence ID" value="QNB46146.1"/>
    <property type="molecule type" value="Genomic_DNA"/>
</dbReference>
<proteinExistence type="predicted"/>
<evidence type="ECO:0000256" key="2">
    <source>
        <dbReference type="ARBA" id="ARBA00025626"/>
    </source>
</evidence>
<accession>A0A7G6E242</accession>
<reference evidence="3 4" key="1">
    <citation type="journal article" date="2019" name="Front. Microbiol.">
        <title>Thermoanaerosceptrum fracticalcis gen. nov. sp. nov., a Novel Fumarate-Fermenting Microorganism From a Deep Fractured Carbonate Aquifer of the US Great Basin.</title>
        <authorList>
            <person name="Hamilton-Brehm S.D."/>
            <person name="Stewart L.E."/>
            <person name="Zavarin M."/>
            <person name="Caldwell M."/>
            <person name="Lawson P.A."/>
            <person name="Onstott T.C."/>
            <person name="Grzymski J."/>
            <person name="Neveux I."/>
            <person name="Lollar B.S."/>
            <person name="Russell C.E."/>
            <person name="Moser D.P."/>
        </authorList>
    </citation>
    <scope>NUCLEOTIDE SEQUENCE [LARGE SCALE GENOMIC DNA]</scope>
    <source>
        <strain evidence="3 4">DRI-13</strain>
    </source>
</reference>
<evidence type="ECO:0000313" key="4">
    <source>
        <dbReference type="Proteomes" id="UP000515847"/>
    </source>
</evidence>
<sequence>MKIHSLAVSGLVTLNLHSLNNEGAEGNYLQTREVQVVDSEGKMYAVNAISGDMFKHIQAEHLYNLATEKSLPLCGPCQKFDANRIVADTEFAGAIPKDTPDNIVLSEAIKKCIIDDAEGILITSEVGGKKRAIGRKSVLEFGWVVGRPDVTKTESYFHVKYAPEGRGKGSGDESGANTGQNIFHRPASSGQYAVVLNIDLFRVGRNDINLEYVLPDQEREKRIKAVLQSVLFTFLKPNGAHRNTQNPHIVNFEGIISVSTSTVPAPVASALNPNYEEEIKTVKNALDKLHPQAVTLYPFNSLGEFAEKMGDLILQVKPYEAM</sequence>
<dbReference type="Proteomes" id="UP000515847">
    <property type="component" value="Chromosome"/>
</dbReference>